<feature type="domain" description="Sodium/calcium exchanger membrane region" evidence="11">
    <location>
        <begin position="218"/>
        <end position="360"/>
    </location>
</feature>
<dbReference type="InterPro" id="IPR004837">
    <property type="entry name" value="NaCa_Exmemb"/>
</dbReference>
<dbReference type="InParanoid" id="A0A4S2MK74"/>
<dbReference type="GO" id="GO:0006874">
    <property type="term" value="P:intracellular calcium ion homeostasis"/>
    <property type="evidence" value="ECO:0007669"/>
    <property type="project" value="TreeGrafter"/>
</dbReference>
<keyword evidence="6 10" id="KW-0106">Calcium</keyword>
<feature type="transmembrane region" description="Helical" evidence="10">
    <location>
        <begin position="35"/>
        <end position="54"/>
    </location>
</feature>
<dbReference type="AlphaFoldDB" id="A0A4S2MK74"/>
<dbReference type="PANTHER" id="PTHR31503:SF22">
    <property type="entry name" value="VACUOLAR CALCIUM ION TRANSPORTER"/>
    <property type="match status" value="1"/>
</dbReference>
<dbReference type="Pfam" id="PF01699">
    <property type="entry name" value="Na_Ca_ex"/>
    <property type="match status" value="2"/>
</dbReference>
<dbReference type="GO" id="GO:0000329">
    <property type="term" value="C:fungal-type vacuole membrane"/>
    <property type="evidence" value="ECO:0007669"/>
    <property type="project" value="TreeGrafter"/>
</dbReference>
<keyword evidence="3 10" id="KW-0813">Transport</keyword>
<keyword evidence="7 10" id="KW-1133">Transmembrane helix</keyword>
<dbReference type="FunCoup" id="A0A4S2MK74">
    <property type="interactions" value="40"/>
</dbReference>
<evidence type="ECO:0000256" key="8">
    <source>
        <dbReference type="ARBA" id="ARBA00023065"/>
    </source>
</evidence>
<keyword evidence="5 10" id="KW-0812">Transmembrane</keyword>
<dbReference type="Gene3D" id="1.20.1420.30">
    <property type="entry name" value="NCX, central ion-binding region"/>
    <property type="match status" value="1"/>
</dbReference>
<evidence type="ECO:0000259" key="11">
    <source>
        <dbReference type="Pfam" id="PF01699"/>
    </source>
</evidence>
<dbReference type="InterPro" id="IPR044880">
    <property type="entry name" value="NCX_ion-bd_dom_sf"/>
</dbReference>
<dbReference type="GO" id="GO:0015369">
    <property type="term" value="F:calcium:proton antiporter activity"/>
    <property type="evidence" value="ECO:0007669"/>
    <property type="project" value="UniProtKB-UniRule"/>
</dbReference>
<proteinExistence type="inferred from homology"/>
<reference evidence="12 13" key="1">
    <citation type="submission" date="2019-04" db="EMBL/GenBank/DDBJ databases">
        <title>Comparative genomics and transcriptomics to analyze fruiting body development in filamentous ascomycetes.</title>
        <authorList>
            <consortium name="DOE Joint Genome Institute"/>
            <person name="Lutkenhaus R."/>
            <person name="Traeger S."/>
            <person name="Breuer J."/>
            <person name="Kuo A."/>
            <person name="Lipzen A."/>
            <person name="Pangilinan J."/>
            <person name="Dilworth D."/>
            <person name="Sandor L."/>
            <person name="Poggeler S."/>
            <person name="Barry K."/>
            <person name="Grigoriev I.V."/>
            <person name="Nowrousian M."/>
        </authorList>
    </citation>
    <scope>NUCLEOTIDE SEQUENCE [LARGE SCALE GENOMIC DNA]</scope>
    <source>
        <strain evidence="12 13">CBS 389.68</strain>
    </source>
</reference>
<feature type="transmembrane region" description="Helical" evidence="10">
    <location>
        <begin position="281"/>
        <end position="307"/>
    </location>
</feature>
<keyword evidence="4 10" id="KW-0109">Calcium transport</keyword>
<comment type="similarity">
    <text evidence="2 10">Belongs to the Ca(2+):cation antiporter (CaCA) (TC 2.A.19) family.</text>
</comment>
<evidence type="ECO:0000256" key="9">
    <source>
        <dbReference type="ARBA" id="ARBA00023136"/>
    </source>
</evidence>
<feature type="domain" description="Sodium/calcium exchanger membrane region" evidence="11">
    <location>
        <begin position="35"/>
        <end position="191"/>
    </location>
</feature>
<evidence type="ECO:0000256" key="3">
    <source>
        <dbReference type="ARBA" id="ARBA00022448"/>
    </source>
</evidence>
<evidence type="ECO:0000313" key="13">
    <source>
        <dbReference type="Proteomes" id="UP000298138"/>
    </source>
</evidence>
<sequence length="370" mass="39543">MNKVLALLYANYTTWLLPFVPLGIVAGALGWSDPVVFVLNFCAIIPLAALLGVATEDIAKSLGETLGGLLNATFGNAVELIVSVIALLKGEIRIVQASMLGSILSNILLVLGASFLAGGITRYEQEFNSTAATTLSSLMAVATSSLMIPAALYATLPSSDSAHVTELVLKLSRGTAIVMLILYALCLLFQLKTHVALFDDINNEEDDKPRILTTMEGIFVLALITVVVSICADYLVGSIEGLVETWNISKTFVGLIMIPVVGNAAEHMTAVMVAMNDKMNLAIGIAMGSGMQIAMLMTPVLVLLGWIKHQPMSLHFQTFETVILFISTYLSYHVIQDGKSNYLEGAMLIGMYLIIGVAFFVYPDNAAGGL</sequence>
<dbReference type="InterPro" id="IPR004713">
    <property type="entry name" value="CaH_exchang"/>
</dbReference>
<protein>
    <recommendedName>
        <fullName evidence="10">Vacuolar calcium ion transporter</fullName>
    </recommendedName>
</protein>
<feature type="transmembrane region" description="Helical" evidence="10">
    <location>
        <begin position="218"/>
        <end position="239"/>
    </location>
</feature>
<keyword evidence="8 10" id="KW-0406">Ion transport</keyword>
<evidence type="ECO:0000256" key="4">
    <source>
        <dbReference type="ARBA" id="ARBA00022568"/>
    </source>
</evidence>
<feature type="transmembrane region" description="Helical" evidence="10">
    <location>
        <begin position="251"/>
        <end position="274"/>
    </location>
</feature>
<evidence type="ECO:0000256" key="1">
    <source>
        <dbReference type="ARBA" id="ARBA00004127"/>
    </source>
</evidence>
<organism evidence="12 13">
    <name type="scientific">Ascodesmis nigricans</name>
    <dbReference type="NCBI Taxonomy" id="341454"/>
    <lineage>
        <taxon>Eukaryota</taxon>
        <taxon>Fungi</taxon>
        <taxon>Dikarya</taxon>
        <taxon>Ascomycota</taxon>
        <taxon>Pezizomycotina</taxon>
        <taxon>Pezizomycetes</taxon>
        <taxon>Pezizales</taxon>
        <taxon>Ascodesmidaceae</taxon>
        <taxon>Ascodesmis</taxon>
    </lineage>
</organism>
<dbReference type="NCBIfam" id="TIGR00846">
    <property type="entry name" value="caca2"/>
    <property type="match status" value="1"/>
</dbReference>
<feature type="transmembrane region" description="Helical" evidence="10">
    <location>
        <begin position="313"/>
        <end position="335"/>
    </location>
</feature>
<comment type="function">
    <text evidence="10">Has a role in promoting intracellular calcium ion sequestration via the exchange of calcium ions for hydrogen ions across the vacuolar membrane. Involved also in manganese ion homeostasis via its uptake into the vacuole.</text>
</comment>
<keyword evidence="13" id="KW-1185">Reference proteome</keyword>
<feature type="transmembrane region" description="Helical" evidence="10">
    <location>
        <begin position="7"/>
        <end position="29"/>
    </location>
</feature>
<feature type="transmembrane region" description="Helical" evidence="10">
    <location>
        <begin position="66"/>
        <end position="88"/>
    </location>
</feature>
<evidence type="ECO:0000256" key="6">
    <source>
        <dbReference type="ARBA" id="ARBA00022837"/>
    </source>
</evidence>
<dbReference type="NCBIfam" id="TIGR00378">
    <property type="entry name" value="cax"/>
    <property type="match status" value="1"/>
</dbReference>
<dbReference type="PANTHER" id="PTHR31503">
    <property type="entry name" value="VACUOLAR CALCIUM ION TRANSPORTER"/>
    <property type="match status" value="1"/>
</dbReference>
<feature type="transmembrane region" description="Helical" evidence="10">
    <location>
        <begin position="132"/>
        <end position="156"/>
    </location>
</feature>
<evidence type="ECO:0000256" key="10">
    <source>
        <dbReference type="RuleBase" id="RU365028"/>
    </source>
</evidence>
<feature type="transmembrane region" description="Helical" evidence="10">
    <location>
        <begin position="176"/>
        <end position="197"/>
    </location>
</feature>
<evidence type="ECO:0000313" key="12">
    <source>
        <dbReference type="EMBL" id="TGZ77332.1"/>
    </source>
</evidence>
<comment type="subcellular location">
    <subcellularLocation>
        <location evidence="1">Endomembrane system</location>
        <topology evidence="1">Multi-pass membrane protein</topology>
    </subcellularLocation>
    <subcellularLocation>
        <location evidence="10">Vacuole membrane</location>
    </subcellularLocation>
</comment>
<evidence type="ECO:0000256" key="5">
    <source>
        <dbReference type="ARBA" id="ARBA00022692"/>
    </source>
</evidence>
<dbReference type="InterPro" id="IPR004798">
    <property type="entry name" value="CAX-like"/>
</dbReference>
<evidence type="ECO:0000256" key="7">
    <source>
        <dbReference type="ARBA" id="ARBA00022989"/>
    </source>
</evidence>
<keyword evidence="10" id="KW-0926">Vacuole</keyword>
<dbReference type="Proteomes" id="UP000298138">
    <property type="component" value="Unassembled WGS sequence"/>
</dbReference>
<dbReference type="GO" id="GO:0012505">
    <property type="term" value="C:endomembrane system"/>
    <property type="evidence" value="ECO:0007669"/>
    <property type="project" value="UniProtKB-SubCell"/>
</dbReference>
<feature type="transmembrane region" description="Helical" evidence="10">
    <location>
        <begin position="94"/>
        <end position="120"/>
    </location>
</feature>
<name>A0A4S2MK74_9PEZI</name>
<keyword evidence="10" id="KW-0050">Antiport</keyword>
<gene>
    <name evidence="12" type="ORF">EX30DRAFT_356403</name>
</gene>
<accession>A0A4S2MK74</accession>
<dbReference type="OrthoDB" id="1699231at2759"/>
<dbReference type="EMBL" id="ML220155">
    <property type="protein sequence ID" value="TGZ77332.1"/>
    <property type="molecule type" value="Genomic_DNA"/>
</dbReference>
<feature type="transmembrane region" description="Helical" evidence="10">
    <location>
        <begin position="342"/>
        <end position="362"/>
    </location>
</feature>
<evidence type="ECO:0000256" key="2">
    <source>
        <dbReference type="ARBA" id="ARBA00008170"/>
    </source>
</evidence>
<dbReference type="STRING" id="341454.A0A4S2MK74"/>
<keyword evidence="9 10" id="KW-0472">Membrane</keyword>